<evidence type="ECO:0000313" key="3">
    <source>
        <dbReference type="Proteomes" id="UP000179627"/>
    </source>
</evidence>
<reference evidence="3" key="1">
    <citation type="submission" date="2016-07" db="EMBL/GenBank/DDBJ databases">
        <title>Sequence Frankia sp. strain CcI1.17.</title>
        <authorList>
            <person name="Ghodhbane-Gtari F."/>
            <person name="Swanson E."/>
            <person name="Gueddou A."/>
            <person name="Morris K."/>
            <person name="Hezbri K."/>
            <person name="Ktari A."/>
            <person name="Nouioui I."/>
            <person name="Abebe-Akele F."/>
            <person name="Simpson S."/>
            <person name="Thomas K."/>
            <person name="Gtari M."/>
            <person name="Tisa L.S."/>
            <person name="Hurst S."/>
        </authorList>
    </citation>
    <scope>NUCLEOTIDE SEQUENCE [LARGE SCALE GENOMIC DNA]</scope>
    <source>
        <strain evidence="3">Cc1.17</strain>
    </source>
</reference>
<evidence type="ECO:0000256" key="1">
    <source>
        <dbReference type="SAM" id="MobiDB-lite"/>
    </source>
</evidence>
<dbReference type="OrthoDB" id="3212982at2"/>
<keyword evidence="3" id="KW-1185">Reference proteome</keyword>
<dbReference type="AlphaFoldDB" id="A0A1S1QEH0"/>
<feature type="region of interest" description="Disordered" evidence="1">
    <location>
        <begin position="95"/>
        <end position="124"/>
    </location>
</feature>
<evidence type="ECO:0000313" key="2">
    <source>
        <dbReference type="EMBL" id="OHV31625.1"/>
    </source>
</evidence>
<proteinExistence type="predicted"/>
<comment type="caution">
    <text evidence="2">The sequence shown here is derived from an EMBL/GenBank/DDBJ whole genome shotgun (WGS) entry which is preliminary data.</text>
</comment>
<protein>
    <submittedName>
        <fullName evidence="2">Uncharacterized protein</fullName>
    </submittedName>
</protein>
<dbReference type="Proteomes" id="UP000179627">
    <property type="component" value="Unassembled WGS sequence"/>
</dbReference>
<name>A0A1S1QEH0_9ACTN</name>
<sequence>MHVSDVTGRVLIELREAGDYPDNPFLNAADLVPFFPDGCPDDAPTDWPHDTVDYEAPHASTICPHCVESWRADHRVSQPRTVPAGTPLSLHFPWVAPQPVPATPAGNGARPADGTDPQPAGPSA</sequence>
<accession>A0A1S1QEH0</accession>
<organism evidence="2 3">
    <name type="scientific">Parafrankia colletiae</name>
    <dbReference type="NCBI Taxonomy" id="573497"/>
    <lineage>
        <taxon>Bacteria</taxon>
        <taxon>Bacillati</taxon>
        <taxon>Actinomycetota</taxon>
        <taxon>Actinomycetes</taxon>
        <taxon>Frankiales</taxon>
        <taxon>Frankiaceae</taxon>
        <taxon>Parafrankia</taxon>
    </lineage>
</organism>
<dbReference type="EMBL" id="MBLM01000143">
    <property type="protein sequence ID" value="OHV31625.1"/>
    <property type="molecule type" value="Genomic_DNA"/>
</dbReference>
<dbReference type="RefSeq" id="WP_071088305.1">
    <property type="nucleotide sequence ID" value="NZ_MBLM01000143.1"/>
</dbReference>
<gene>
    <name evidence="2" type="ORF">CC117_25770</name>
</gene>